<protein>
    <submittedName>
        <fullName evidence="1">Uncharacterized protein</fullName>
    </submittedName>
</protein>
<dbReference type="EMBL" id="MU394488">
    <property type="protein sequence ID" value="KAI6080124.1"/>
    <property type="molecule type" value="Genomic_DNA"/>
</dbReference>
<keyword evidence="2" id="KW-1185">Reference proteome</keyword>
<evidence type="ECO:0000313" key="1">
    <source>
        <dbReference type="EMBL" id="KAI6080124.1"/>
    </source>
</evidence>
<name>A0ACC0CI86_9PEZI</name>
<comment type="caution">
    <text evidence="1">The sequence shown here is derived from an EMBL/GenBank/DDBJ whole genome shotgun (WGS) entry which is preliminary data.</text>
</comment>
<sequence length="1016" mass="113240">MAQHQPPNLDHIVVRVRHRDRSVNFTLNTFLNDSGKAAGLRVSSHYDYDGIREYLQIKLHLQSTEPLVFGEAGKVCSRHDLEVLIISIQMGNTILPSLDGSLAPLPELLLRSESSARSSETNKGREENNKISDPTPQNPPGPSSKDNTGQEGVDASGAPRLADPIGKDCSGLHSKRGHPEHPEQSLAKRQKAPVIELSDDDDESLAEQGEPESDSLIEGVAACGLGLEDDDANEEDSRQQIEDIGRQFANRSISAEDWKSVCRMFQCPEESTEYKPVGFKLAISGYQLHAIWWQITQFPLRGVPGGCLGDEMGLGKTVEVLSVFVVFARIKMNYQEVWNYWKKGKVVNGRKHLSRSQRRTVGLVCPSQRNSPYGLLCSCVKSGETYLVATELPSLPTICFAPPSSIHGWRREFEKLVDLTDPIMKKLKLSIMHTDFKGDETYYHSSDRVQATMGKAVKCHVDKRGQPNCYLNGREGLSNWFLLVSSSGAPGLLNAYNGKEVVYRSQQDGDHDPRTSTHEGKTFTTDGLAASFVFFDEAHAYKGSLSSPTQPFSLLRTITRKSWEPTVAFAVSGSIPGGGPGQLTNIVDHILYVKNEREDGTSMIGGITRAAELEEKKSDWNYLLQKNHIISNSKTKAEVEKRRKSMGKLMKDLVPHILMARRNVDTFRGKTIGDDGRRIVVEPIQCNMMDGPGRDAFCKLTANVQTYVSQALDQRRNAWVQGGSKGPEPTQRSVEQEFFGGSSDSTALKLGKVWTQLLRANVYPVVAHLYVKELVGEDDLGASSVNHHGDNACASVVSGASPSILLQKLSESPFWKHRAKLRKQSSKFQKLCEYVEDMVAYRDHQPDANDPGPADGTNIRHMVVFTDSPVSSFITFMLLCQKYPNIQVMLINGCTPTVAAKKVPEYGRREMLDNLMSDCEDDSPNKILVTTYRICGTALNMQRANYCIMMEPARDAREESQAAARVNRRGQLMKVVTVRLYDDRNLPEVLKRARHQNQHDMVAWQEKGIRWGDFVQ</sequence>
<accession>A0ACC0CI86</accession>
<reference evidence="1 2" key="1">
    <citation type="journal article" date="2022" name="New Phytol.">
        <title>Ecological generalism drives hyperdiversity of secondary metabolite gene clusters in xylarialean endophytes.</title>
        <authorList>
            <person name="Franco M.E.E."/>
            <person name="Wisecaver J.H."/>
            <person name="Arnold A.E."/>
            <person name="Ju Y.M."/>
            <person name="Slot J.C."/>
            <person name="Ahrendt S."/>
            <person name="Moore L.P."/>
            <person name="Eastman K.E."/>
            <person name="Scott K."/>
            <person name="Konkel Z."/>
            <person name="Mondo S.J."/>
            <person name="Kuo A."/>
            <person name="Hayes R.D."/>
            <person name="Haridas S."/>
            <person name="Andreopoulos B."/>
            <person name="Riley R."/>
            <person name="LaButti K."/>
            <person name="Pangilinan J."/>
            <person name="Lipzen A."/>
            <person name="Amirebrahimi M."/>
            <person name="Yan J."/>
            <person name="Adam C."/>
            <person name="Keymanesh K."/>
            <person name="Ng V."/>
            <person name="Louie K."/>
            <person name="Northen T."/>
            <person name="Drula E."/>
            <person name="Henrissat B."/>
            <person name="Hsieh H.M."/>
            <person name="Youens-Clark K."/>
            <person name="Lutzoni F."/>
            <person name="Miadlikowska J."/>
            <person name="Eastwood D.C."/>
            <person name="Hamelin R.C."/>
            <person name="Grigoriev I.V."/>
            <person name="U'Ren J.M."/>
        </authorList>
    </citation>
    <scope>NUCLEOTIDE SEQUENCE [LARGE SCALE GENOMIC DNA]</scope>
    <source>
        <strain evidence="1 2">ER1909</strain>
    </source>
</reference>
<gene>
    <name evidence="1" type="ORF">F4821DRAFT_84523</name>
</gene>
<evidence type="ECO:0000313" key="2">
    <source>
        <dbReference type="Proteomes" id="UP001497680"/>
    </source>
</evidence>
<proteinExistence type="predicted"/>
<organism evidence="1 2">
    <name type="scientific">Hypoxylon rubiginosum</name>
    <dbReference type="NCBI Taxonomy" id="110542"/>
    <lineage>
        <taxon>Eukaryota</taxon>
        <taxon>Fungi</taxon>
        <taxon>Dikarya</taxon>
        <taxon>Ascomycota</taxon>
        <taxon>Pezizomycotina</taxon>
        <taxon>Sordariomycetes</taxon>
        <taxon>Xylariomycetidae</taxon>
        <taxon>Xylariales</taxon>
        <taxon>Hypoxylaceae</taxon>
        <taxon>Hypoxylon</taxon>
    </lineage>
</organism>
<dbReference type="Proteomes" id="UP001497680">
    <property type="component" value="Unassembled WGS sequence"/>
</dbReference>